<keyword evidence="8" id="KW-0132">Cell division</keyword>
<evidence type="ECO:0000256" key="1">
    <source>
        <dbReference type="ARBA" id="ARBA00022553"/>
    </source>
</evidence>
<comment type="caution">
    <text evidence="8">The sequence shown here is derived from an EMBL/GenBank/DDBJ whole genome shotgun (WGS) entry which is preliminary data.</text>
</comment>
<keyword evidence="1" id="KW-0597">Phosphoprotein</keyword>
<feature type="binding site" evidence="4">
    <location>
        <begin position="995"/>
        <end position="1002"/>
    </location>
    <ligand>
        <name>ATP</name>
        <dbReference type="ChEBI" id="CHEBI:30616"/>
    </ligand>
</feature>
<dbReference type="CDD" id="cd00060">
    <property type="entry name" value="FHA"/>
    <property type="match status" value="1"/>
</dbReference>
<proteinExistence type="predicted"/>
<protein>
    <submittedName>
        <fullName evidence="8">Cell division protein FtsK</fullName>
    </submittedName>
</protein>
<sequence>MKLRVLYRKQGDPLPRHIQVTADATVTSGDVARALLKGPAADAAIDEAALPTLRVTDQAGGVTVLPQDQLVVSSGVVSGAVLEVVPAATHAGHQGDPVALLRVLGGPDTGVEVALYAGSSTVGRSSECAVRLTDPLVSKLHARIEIGETVEVVDANSANGVLVGGVRVPRVAVGPGDPFVLGATTLAISYTRRLDQTASASTDVEYIRSPRVLRRRRPAAIDLPQPQKIQVAQQFPILAMLAPMMMGVGMYAVTQSLLSLIFVAFSPLMMFGSWADQRMETRRQQREADLAYDNRLAEIDHQLDGIHAEQRQRLRDAHPAVTECVDQIGRLGELVWSRRPEHPEFLQVRLGEGPVRPLVDYQNAEVTAAPRYTQPRTLLLNKYAWIADAPVIADLRSVGGVGIAGTSGVAEGVARAIVLQAVTLQSPSEMAVTCLTSTAGRQRWQWLEWLPHAASPQSPTGPLQLSSEGATGRLLLDRLEDVVASRSADQEAVTLPAVLVIVDAPLVDIGRLTRLAENGPAVGVHILWVAAEKRLIPAACRTYLDLGDGTAPIVGMVREEELVAPVRVEAADAETAARVSRRLAPVVDAGMPTVDESDVPRSVSVISLLGQEMAVDSEQILGRWRENGSLTDRSAPPKPRDRASDLLATVGHSGTDPFTLDLRTQGPHALVGGTTGSGKSEFLQAWVLGLAHRYSPDRLTFLFVDYKGGAAFARCTDLPHSVGMVTDLSDHLVRRALRSLRAEIRHREELLNNKGVKDLIDFELTGDPSCPPALVIVVDEFAALKSEVPEFYDGVVDVAQRGRSLGLHLIMATQRPAGVITDSLRANTNLRVALRMNDDADSTDVLGDAMAARFDPGIPGRAAARTGPGRITRFQGGYPGARTYATPPVPPIEVTQLDFGLGHPWKVATATQEGPQPEKDIIRVVSAIRQASQAGKVRTPRRPWLEPLADRYNLENMAQRTDTELVLGAMDDPDHQRQIVTHFRPEEHGSVLILGAGGSGKTTALRTLGVAAGITPRGGPVHVYGLDFGGGGLTMLEQLPYVGSIVGGDDEERVTRLVKHLLTTVDERAARYNALRASSLSEYRTLANRPQEPRILLLLDNFGTFRAEYDTSIVRMAVYEGFRRIAADGRAVGVHVAMTADRGPSVPTSVASAFLQRVILRQANEDGYADLNVPRDVLGPQSPPGRAMLQDMPEEMQIAILGEDPSPAAQSRLIEELATEIGPRLTVRPEPIRALPELVRADTLPPSLAGKPVLGVESQSLAPFPFDPSGPLLITGPRGSGRTNALRWFAESLRRWQPGIELYLLTPRRSALTTWRGWTRTATGAHDVDSLVRDVLLPRVQSDVEPGTPPRFAIIAEGVSDFANGDAEMSLSDALVEARRNGHMVLGEAEVSEVGSGYSTVMSELKQPRAGFILQPDQDDEGVYRTPLGRIKRTDFPPGRGLWVKGGKTWRVQLPFVE</sequence>
<dbReference type="PROSITE" id="PS50901">
    <property type="entry name" value="FTSK"/>
    <property type="match status" value="2"/>
</dbReference>
<dbReference type="PANTHER" id="PTHR22683:SF1">
    <property type="entry name" value="TYPE VII SECRETION SYSTEM PROTEIN ESSC"/>
    <property type="match status" value="1"/>
</dbReference>
<dbReference type="GO" id="GO:0051301">
    <property type="term" value="P:cell division"/>
    <property type="evidence" value="ECO:0007669"/>
    <property type="project" value="UniProtKB-KW"/>
</dbReference>
<evidence type="ECO:0000256" key="5">
    <source>
        <dbReference type="SAM" id="Phobius"/>
    </source>
</evidence>
<dbReference type="Pfam" id="PF01580">
    <property type="entry name" value="FtsK_SpoIIIE"/>
    <property type="match status" value="2"/>
</dbReference>
<evidence type="ECO:0000313" key="8">
    <source>
        <dbReference type="EMBL" id="RXW32729.1"/>
    </source>
</evidence>
<feature type="domain" description="FtsK" evidence="7">
    <location>
        <begin position="976"/>
        <end position="1169"/>
    </location>
</feature>
<keyword evidence="5" id="KW-0472">Membrane</keyword>
<dbReference type="Gene3D" id="3.40.50.300">
    <property type="entry name" value="P-loop containing nucleotide triphosphate hydrolases"/>
    <property type="match status" value="4"/>
</dbReference>
<dbReference type="GO" id="GO:0005524">
    <property type="term" value="F:ATP binding"/>
    <property type="evidence" value="ECO:0007669"/>
    <property type="project" value="UniProtKB-UniRule"/>
</dbReference>
<dbReference type="SUPFAM" id="SSF52540">
    <property type="entry name" value="P-loop containing nucleoside triphosphate hydrolases"/>
    <property type="match status" value="3"/>
</dbReference>
<keyword evidence="8" id="KW-0131">Cell cycle</keyword>
<keyword evidence="3 4" id="KW-0067">ATP-binding</keyword>
<keyword evidence="5" id="KW-1133">Transmembrane helix</keyword>
<feature type="binding site" evidence="4">
    <location>
        <begin position="673"/>
        <end position="680"/>
    </location>
    <ligand>
        <name>ATP</name>
        <dbReference type="ChEBI" id="CHEBI:30616"/>
    </ligand>
</feature>
<dbReference type="SMART" id="SM00382">
    <property type="entry name" value="AAA"/>
    <property type="match status" value="2"/>
</dbReference>
<dbReference type="InterPro" id="IPR008984">
    <property type="entry name" value="SMAD_FHA_dom_sf"/>
</dbReference>
<dbReference type="CDD" id="cd01127">
    <property type="entry name" value="TrwB_TraG_TraD_VirD4"/>
    <property type="match status" value="1"/>
</dbReference>
<keyword evidence="5" id="KW-0812">Transmembrane</keyword>
<dbReference type="SMART" id="SM00240">
    <property type="entry name" value="FHA"/>
    <property type="match status" value="1"/>
</dbReference>
<dbReference type="EMBL" id="PPCV01000003">
    <property type="protein sequence ID" value="RXW32729.1"/>
    <property type="molecule type" value="Genomic_DNA"/>
</dbReference>
<evidence type="ECO:0000259" key="6">
    <source>
        <dbReference type="PROSITE" id="PS50006"/>
    </source>
</evidence>
<dbReference type="InterPro" id="IPR050206">
    <property type="entry name" value="FtsK/SpoIIIE/SftA"/>
</dbReference>
<evidence type="ECO:0000259" key="7">
    <source>
        <dbReference type="PROSITE" id="PS50901"/>
    </source>
</evidence>
<dbReference type="RefSeq" id="WP_129458342.1">
    <property type="nucleotide sequence ID" value="NZ_PPCV01000003.1"/>
</dbReference>
<dbReference type="Gene3D" id="2.60.200.20">
    <property type="match status" value="1"/>
</dbReference>
<dbReference type="InterPro" id="IPR002543">
    <property type="entry name" value="FtsK_dom"/>
</dbReference>
<dbReference type="PROSITE" id="PS50006">
    <property type="entry name" value="FHA_DOMAIN"/>
    <property type="match status" value="1"/>
</dbReference>
<name>A0A4Q2EHF0_9ACTN</name>
<dbReference type="InterPro" id="IPR000253">
    <property type="entry name" value="FHA_dom"/>
</dbReference>
<dbReference type="SUPFAM" id="SSF49879">
    <property type="entry name" value="SMAD/FHA domain"/>
    <property type="match status" value="1"/>
</dbReference>
<evidence type="ECO:0000256" key="2">
    <source>
        <dbReference type="ARBA" id="ARBA00022741"/>
    </source>
</evidence>
<evidence type="ECO:0000256" key="4">
    <source>
        <dbReference type="PROSITE-ProRule" id="PRU00289"/>
    </source>
</evidence>
<gene>
    <name evidence="8" type="ORF">C1706_06190</name>
</gene>
<dbReference type="GO" id="GO:0003677">
    <property type="term" value="F:DNA binding"/>
    <property type="evidence" value="ECO:0007669"/>
    <property type="project" value="InterPro"/>
</dbReference>
<keyword evidence="2 4" id="KW-0547">Nucleotide-binding</keyword>
<dbReference type="InterPro" id="IPR027417">
    <property type="entry name" value="P-loop_NTPase"/>
</dbReference>
<keyword evidence="9" id="KW-1185">Reference proteome</keyword>
<dbReference type="Pfam" id="PF00498">
    <property type="entry name" value="FHA"/>
    <property type="match status" value="1"/>
</dbReference>
<dbReference type="InterPro" id="IPR003593">
    <property type="entry name" value="AAA+_ATPase"/>
</dbReference>
<evidence type="ECO:0000256" key="3">
    <source>
        <dbReference type="ARBA" id="ARBA00022840"/>
    </source>
</evidence>
<accession>A0A4Q2EHF0</accession>
<feature type="domain" description="FHA" evidence="6">
    <location>
        <begin position="120"/>
        <end position="168"/>
    </location>
</feature>
<organism evidence="8 9">
    <name type="scientific">Propioniciclava flava</name>
    <dbReference type="NCBI Taxonomy" id="2072026"/>
    <lineage>
        <taxon>Bacteria</taxon>
        <taxon>Bacillati</taxon>
        <taxon>Actinomycetota</taxon>
        <taxon>Actinomycetes</taxon>
        <taxon>Propionibacteriales</taxon>
        <taxon>Propionibacteriaceae</taxon>
        <taxon>Propioniciclava</taxon>
    </lineage>
</organism>
<dbReference type="Proteomes" id="UP000290624">
    <property type="component" value="Unassembled WGS sequence"/>
</dbReference>
<feature type="domain" description="FtsK" evidence="7">
    <location>
        <begin position="655"/>
        <end position="843"/>
    </location>
</feature>
<dbReference type="PANTHER" id="PTHR22683">
    <property type="entry name" value="SPORULATION PROTEIN RELATED"/>
    <property type="match status" value="1"/>
</dbReference>
<evidence type="ECO:0000313" key="9">
    <source>
        <dbReference type="Proteomes" id="UP000290624"/>
    </source>
</evidence>
<feature type="transmembrane region" description="Helical" evidence="5">
    <location>
        <begin position="258"/>
        <end position="275"/>
    </location>
</feature>
<dbReference type="OrthoDB" id="9807790at2"/>
<reference evidence="8 9" key="1">
    <citation type="submission" date="2018-01" db="EMBL/GenBank/DDBJ databases">
        <title>Lactibacter flavus gen. nov., sp. nov., a novel bacterium of the family Propionibacteriaceae isolated from raw milk and dairy products.</title>
        <authorList>
            <person name="Wenning M."/>
            <person name="Breitenwieser F."/>
            <person name="Huptas C."/>
            <person name="von Neubeck M."/>
            <person name="Busse H.-J."/>
            <person name="Scherer S."/>
        </authorList>
    </citation>
    <scope>NUCLEOTIDE SEQUENCE [LARGE SCALE GENOMIC DNA]</scope>
    <source>
        <strain evidence="8 9">VG341</strain>
    </source>
</reference>